<keyword evidence="3" id="KW-1185">Reference proteome</keyword>
<accession>A0ABQ4IAY7</accession>
<dbReference type="EMBL" id="BOPA01000014">
    <property type="protein sequence ID" value="GIJ15072.1"/>
    <property type="molecule type" value="Genomic_DNA"/>
</dbReference>
<name>A0ABQ4IAY7_9ACTN</name>
<feature type="region of interest" description="Disordered" evidence="1">
    <location>
        <begin position="46"/>
        <end position="69"/>
    </location>
</feature>
<evidence type="ECO:0000313" key="3">
    <source>
        <dbReference type="Proteomes" id="UP000647860"/>
    </source>
</evidence>
<proteinExistence type="predicted"/>
<dbReference type="Proteomes" id="UP000647860">
    <property type="component" value="Unassembled WGS sequence"/>
</dbReference>
<protein>
    <submittedName>
        <fullName evidence="2">Uncharacterized protein</fullName>
    </submittedName>
</protein>
<evidence type="ECO:0000313" key="2">
    <source>
        <dbReference type="EMBL" id="GIJ15072.1"/>
    </source>
</evidence>
<gene>
    <name evidence="2" type="ORF">Vgi01_17560</name>
</gene>
<reference evidence="2 3" key="1">
    <citation type="submission" date="2021-01" db="EMBL/GenBank/DDBJ databases">
        <title>Whole genome shotgun sequence of Verrucosispora gifhornensis NBRC 16317.</title>
        <authorList>
            <person name="Komaki H."/>
            <person name="Tamura T."/>
        </authorList>
    </citation>
    <scope>NUCLEOTIDE SEQUENCE [LARGE SCALE GENOMIC DNA]</scope>
    <source>
        <strain evidence="2 3">NBRC 16317</strain>
    </source>
</reference>
<feature type="compositionally biased region" description="Basic residues" evidence="1">
    <location>
        <begin position="56"/>
        <end position="66"/>
    </location>
</feature>
<evidence type="ECO:0000256" key="1">
    <source>
        <dbReference type="SAM" id="MobiDB-lite"/>
    </source>
</evidence>
<sequence>MPDPLDRLAGIPAARDRLDEAELDLIDQARQAGATWQQVAGALGLSSRQAAEQRRQRLTAGRRARRAAADRRWPDEVTGLRTALTGLHRWIEADRRWDGRFSGANLTRHTALLALDAEPGALHDLARHVAADLTAAGPELPGPVRIITAELHAILSMPY</sequence>
<organism evidence="2 3">
    <name type="scientific">Micromonospora gifhornensis</name>
    <dbReference type="NCBI Taxonomy" id="84594"/>
    <lineage>
        <taxon>Bacteria</taxon>
        <taxon>Bacillati</taxon>
        <taxon>Actinomycetota</taxon>
        <taxon>Actinomycetes</taxon>
        <taxon>Micromonosporales</taxon>
        <taxon>Micromonosporaceae</taxon>
        <taxon>Micromonospora</taxon>
    </lineage>
</organism>
<comment type="caution">
    <text evidence="2">The sequence shown here is derived from an EMBL/GenBank/DDBJ whole genome shotgun (WGS) entry which is preliminary data.</text>
</comment>
<dbReference type="RefSeq" id="WP_204290660.1">
    <property type="nucleotide sequence ID" value="NZ_BAAAGZ010000009.1"/>
</dbReference>